<feature type="transmembrane region" description="Helical" evidence="8">
    <location>
        <begin position="6"/>
        <end position="30"/>
    </location>
</feature>
<dbReference type="GO" id="GO:0005783">
    <property type="term" value="C:endoplasmic reticulum"/>
    <property type="evidence" value="ECO:0007669"/>
    <property type="project" value="TreeGrafter"/>
</dbReference>
<keyword evidence="8" id="KW-0472">Membrane</keyword>
<keyword evidence="4" id="KW-0276">Fatty acid metabolism</keyword>
<dbReference type="PROSITE" id="PS00455">
    <property type="entry name" value="AMP_BINDING"/>
    <property type="match status" value="1"/>
</dbReference>
<dbReference type="InterPro" id="IPR020845">
    <property type="entry name" value="AMP-binding_CS"/>
</dbReference>
<keyword evidence="3" id="KW-0547">Nucleotide-binding</keyword>
<dbReference type="EC" id="6.2.1.3" evidence="6"/>
<keyword evidence="2" id="KW-0436">Ligase</keyword>
<keyword evidence="8" id="KW-1133">Transmembrane helix</keyword>
<protein>
    <recommendedName>
        <fullName evidence="6">long-chain-fatty-acid--CoA ligase</fullName>
        <ecNumber evidence="6">6.2.1.3</ecNumber>
    </recommendedName>
</protein>
<organism evidence="10 11">
    <name type="scientific">Chironomus riparius</name>
    <dbReference type="NCBI Taxonomy" id="315576"/>
    <lineage>
        <taxon>Eukaryota</taxon>
        <taxon>Metazoa</taxon>
        <taxon>Ecdysozoa</taxon>
        <taxon>Arthropoda</taxon>
        <taxon>Hexapoda</taxon>
        <taxon>Insecta</taxon>
        <taxon>Pterygota</taxon>
        <taxon>Neoptera</taxon>
        <taxon>Endopterygota</taxon>
        <taxon>Diptera</taxon>
        <taxon>Nematocera</taxon>
        <taxon>Chironomoidea</taxon>
        <taxon>Chironomidae</taxon>
        <taxon>Chironominae</taxon>
        <taxon>Chironomus</taxon>
    </lineage>
</organism>
<feature type="domain" description="AMP-dependent synthetase/ligase" evidence="9">
    <location>
        <begin position="105"/>
        <end position="526"/>
    </location>
</feature>
<dbReference type="GO" id="GO:0090433">
    <property type="term" value="F:palmitoyl-CoA ligase activity"/>
    <property type="evidence" value="ECO:0007669"/>
    <property type="project" value="TreeGrafter"/>
</dbReference>
<dbReference type="OrthoDB" id="1700726at2759"/>
<dbReference type="GO" id="GO:0005811">
    <property type="term" value="C:lipid droplet"/>
    <property type="evidence" value="ECO:0007669"/>
    <property type="project" value="TreeGrafter"/>
</dbReference>
<keyword evidence="11" id="KW-1185">Reference proteome</keyword>
<accession>A0A9N9S600</accession>
<evidence type="ECO:0000256" key="6">
    <source>
        <dbReference type="ARBA" id="ARBA00026121"/>
    </source>
</evidence>
<dbReference type="Gene3D" id="3.40.50.12780">
    <property type="entry name" value="N-terminal domain of ligase-like"/>
    <property type="match status" value="1"/>
</dbReference>
<dbReference type="EMBL" id="OU895880">
    <property type="protein sequence ID" value="CAG9811960.1"/>
    <property type="molecule type" value="Genomic_DNA"/>
</dbReference>
<dbReference type="InterPro" id="IPR000873">
    <property type="entry name" value="AMP-dep_synth/lig_dom"/>
</dbReference>
<evidence type="ECO:0000256" key="7">
    <source>
        <dbReference type="ARBA" id="ARBA00036813"/>
    </source>
</evidence>
<evidence type="ECO:0000256" key="1">
    <source>
        <dbReference type="ARBA" id="ARBA00006432"/>
    </source>
</evidence>
<dbReference type="InterPro" id="IPR042099">
    <property type="entry name" value="ANL_N_sf"/>
</dbReference>
<evidence type="ECO:0000256" key="4">
    <source>
        <dbReference type="ARBA" id="ARBA00022832"/>
    </source>
</evidence>
<evidence type="ECO:0000256" key="2">
    <source>
        <dbReference type="ARBA" id="ARBA00022598"/>
    </source>
</evidence>
<dbReference type="PANTHER" id="PTHR43272:SF83">
    <property type="entry name" value="ACYL-COA SYNTHETASE LONG-CHAIN, ISOFORM J"/>
    <property type="match status" value="1"/>
</dbReference>
<evidence type="ECO:0000313" key="10">
    <source>
        <dbReference type="EMBL" id="CAG9811960.1"/>
    </source>
</evidence>
<name>A0A9N9S600_9DIPT</name>
<evidence type="ECO:0000313" key="11">
    <source>
        <dbReference type="Proteomes" id="UP001153620"/>
    </source>
</evidence>
<dbReference type="SUPFAM" id="SSF56801">
    <property type="entry name" value="Acetyl-CoA synthetase-like"/>
    <property type="match status" value="1"/>
</dbReference>
<keyword evidence="4" id="KW-0443">Lipid metabolism</keyword>
<comment type="catalytic activity">
    <reaction evidence="7">
        <text>a long-chain fatty acid + ATP + CoA = a long-chain fatty acyl-CoA + AMP + diphosphate</text>
        <dbReference type="Rhea" id="RHEA:15421"/>
        <dbReference type="ChEBI" id="CHEBI:30616"/>
        <dbReference type="ChEBI" id="CHEBI:33019"/>
        <dbReference type="ChEBI" id="CHEBI:57287"/>
        <dbReference type="ChEBI" id="CHEBI:57560"/>
        <dbReference type="ChEBI" id="CHEBI:83139"/>
        <dbReference type="ChEBI" id="CHEBI:456215"/>
        <dbReference type="EC" id="6.2.1.3"/>
    </reaction>
</comment>
<reference evidence="10" key="2">
    <citation type="submission" date="2022-10" db="EMBL/GenBank/DDBJ databases">
        <authorList>
            <consortium name="ENA_rothamsted_submissions"/>
            <consortium name="culmorum"/>
            <person name="King R."/>
        </authorList>
    </citation>
    <scope>NUCLEOTIDE SEQUENCE</scope>
</reference>
<sequence>MSVGSVIVIGIIAFVSFLYSMLTLPIYFLVQQPWKMRQRIKEVKAKPVSSSSTAITYKSIRPNMELHLTLQRQNVDTLEKMFKFAALNYKNKKCLGTRQILAEEDERQPDGKIMKKFRMGVYKWRTFDEVNVEASNFGKGLRELGVNPKDRIVIFAETRAEWMIAAHGLFKQNCTCCTIYATLGEDGIAFGVNETEVKFVITSHELMPKVRNILKDIPNVHTVVYFEDQLNPTDTSNFGNVRVVPYTEVVRKGANNRHDEHSPSPADIAILMYTSGSTGVPKGVMLSHANCIATLKTFSDGIKIFPEDVFLGLLPLAHVYELLAETICLCLGVPIGYSTALTLLDTSLKVKAGTMGDARALEPSAMTAVPLILDRVRKGITDKMSKESAVKKALFEYCVNYKRRWVRRGYRTPIVDKIVFKKVAALLGGKMRAMISGGAPLSPDTHEFIRNSLCLDVVQGYGLTETTAAATLMEQADWSLGRSGAPTTISSIRIVNWDEGNYMVTKKPHPQGEVIVGGDNVSMGYFKRPVENEETFFVENGVRWMRTGDIAEVHEDGTVKIIDRKKDLVKLQHGEYISLGKVESELKTCIFVENICVYGDSTKTYCVAVITPAEIGLKDLAATLGVTGEIEQLCMNREVTNLALKRIQEHAAKSNLIKFEIPTKITLVPEQWTPESGLVTAAFKIKRKEIQNKYKAEYTKMYI</sequence>
<dbReference type="GO" id="GO:0005524">
    <property type="term" value="F:ATP binding"/>
    <property type="evidence" value="ECO:0007669"/>
    <property type="project" value="UniProtKB-KW"/>
</dbReference>
<evidence type="ECO:0000256" key="8">
    <source>
        <dbReference type="SAM" id="Phobius"/>
    </source>
</evidence>
<keyword evidence="5" id="KW-0067">ATP-binding</keyword>
<dbReference type="Pfam" id="PF00501">
    <property type="entry name" value="AMP-binding"/>
    <property type="match status" value="1"/>
</dbReference>
<reference evidence="10" key="1">
    <citation type="submission" date="2022-01" db="EMBL/GenBank/DDBJ databases">
        <authorList>
            <person name="King R."/>
        </authorList>
    </citation>
    <scope>NUCLEOTIDE SEQUENCE</scope>
</reference>
<dbReference type="Proteomes" id="UP001153620">
    <property type="component" value="Chromosome 4"/>
</dbReference>
<keyword evidence="8" id="KW-0812">Transmembrane</keyword>
<evidence type="ECO:0000256" key="5">
    <source>
        <dbReference type="ARBA" id="ARBA00022840"/>
    </source>
</evidence>
<comment type="similarity">
    <text evidence="1">Belongs to the ATP-dependent AMP-binding enzyme family.</text>
</comment>
<dbReference type="GO" id="GO:0035336">
    <property type="term" value="P:long-chain fatty-acyl-CoA metabolic process"/>
    <property type="evidence" value="ECO:0007669"/>
    <property type="project" value="TreeGrafter"/>
</dbReference>
<evidence type="ECO:0000256" key="3">
    <source>
        <dbReference type="ARBA" id="ARBA00022741"/>
    </source>
</evidence>
<gene>
    <name evidence="10" type="ORF">CHIRRI_LOCUS14767</name>
</gene>
<dbReference type="AlphaFoldDB" id="A0A9N9S600"/>
<evidence type="ECO:0000259" key="9">
    <source>
        <dbReference type="Pfam" id="PF00501"/>
    </source>
</evidence>
<proteinExistence type="inferred from homology"/>
<dbReference type="GO" id="GO:0030182">
    <property type="term" value="P:neuron differentiation"/>
    <property type="evidence" value="ECO:0007669"/>
    <property type="project" value="TreeGrafter"/>
</dbReference>
<dbReference type="GO" id="GO:0005886">
    <property type="term" value="C:plasma membrane"/>
    <property type="evidence" value="ECO:0007669"/>
    <property type="project" value="TreeGrafter"/>
</dbReference>
<dbReference type="PANTHER" id="PTHR43272">
    <property type="entry name" value="LONG-CHAIN-FATTY-ACID--COA LIGASE"/>
    <property type="match status" value="1"/>
</dbReference>